<organism evidence="2">
    <name type="scientific">Clostridium symbiosum</name>
    <name type="common">Bacteroides symbiosus</name>
    <dbReference type="NCBI Taxonomy" id="1512"/>
    <lineage>
        <taxon>Bacteria</taxon>
        <taxon>Bacillati</taxon>
        <taxon>Bacillota</taxon>
        <taxon>Clostridia</taxon>
        <taxon>Lachnospirales</taxon>
        <taxon>Lachnospiraceae</taxon>
        <taxon>Otoolea</taxon>
    </lineage>
</organism>
<name>A0A6N3ANK0_CLOSY</name>
<reference evidence="1" key="2">
    <citation type="journal article" date="2022" name="Cell Host Microbe">
        <title>Colonization of the live biotherapeutic product VE303 and modulation of the microbiota and metabolites in healthy volunteers.</title>
        <authorList>
            <person name="Dsouza M."/>
            <person name="Menon R."/>
            <person name="Crossette E."/>
            <person name="Bhattarai S.K."/>
            <person name="Schneider J."/>
            <person name="Kim Y.G."/>
            <person name="Reddy S."/>
            <person name="Caballero S."/>
            <person name="Felix C."/>
            <person name="Cornacchione L."/>
            <person name="Hendrickson J."/>
            <person name="Watson A.R."/>
            <person name="Minot S.S."/>
            <person name="Greenfield N."/>
            <person name="Schopf L."/>
            <person name="Szabady R."/>
            <person name="Patarroyo J."/>
            <person name="Smith W."/>
            <person name="Harrison P."/>
            <person name="Kuijper E.J."/>
            <person name="Kelly C.P."/>
            <person name="Olle B."/>
            <person name="Bobilev D."/>
            <person name="Silber J.L."/>
            <person name="Bucci V."/>
            <person name="Roberts B."/>
            <person name="Faith J."/>
            <person name="Norman J.M."/>
        </authorList>
    </citation>
    <scope>NUCLEOTIDE SEQUENCE</scope>
    <source>
        <strain evidence="1">VE303-04</strain>
    </source>
</reference>
<dbReference type="InterPro" id="IPR006439">
    <property type="entry name" value="HAD-SF_hydro_IA"/>
</dbReference>
<dbReference type="EMBL" id="CACRUA010000009">
    <property type="protein sequence ID" value="VYT91196.1"/>
    <property type="molecule type" value="Genomic_DNA"/>
</dbReference>
<dbReference type="PANTHER" id="PTHR18901">
    <property type="entry name" value="2-DEOXYGLUCOSE-6-PHOSPHATE PHOSPHATASE 2"/>
    <property type="match status" value="1"/>
</dbReference>
<dbReference type="CDD" id="cd07505">
    <property type="entry name" value="HAD_BPGM-like"/>
    <property type="match status" value="1"/>
</dbReference>
<sequence length="219" mass="24637">MNKRFAIFDMDGTLVDSMAFWQRLGREFLASQNITERVDEVLERIIPMTMTESAALFIQEFGLSRTQEDLAAEMNAIMERHYRSDIPLKPGVPEYLNMLRSNGVKMCVASATPVHLIHACLTRLGVAEYFSFLISCDEAGAGKDRPGVYLLASEKLEAAPQETAVYEDALYAAKTAKKAGFYTIGVYDKCAAENWEALKALSDETIRDWKEPVNQYNNK</sequence>
<dbReference type="Gene3D" id="3.40.50.1000">
    <property type="entry name" value="HAD superfamily/HAD-like"/>
    <property type="match status" value="1"/>
</dbReference>
<dbReference type="EMBL" id="JAINVB010000001">
    <property type="protein sequence ID" value="MCK0087438.1"/>
    <property type="molecule type" value="Genomic_DNA"/>
</dbReference>
<evidence type="ECO:0000313" key="1">
    <source>
        <dbReference type="EMBL" id="MCK0087438.1"/>
    </source>
</evidence>
<dbReference type="AlphaFoldDB" id="A0A6N3ANK0"/>
<evidence type="ECO:0000313" key="2">
    <source>
        <dbReference type="EMBL" id="VYT91196.1"/>
    </source>
</evidence>
<dbReference type="Gene3D" id="1.10.150.240">
    <property type="entry name" value="Putative phosphatase, domain 2"/>
    <property type="match status" value="1"/>
</dbReference>
<protein>
    <submittedName>
        <fullName evidence="1">HAD family phosphatase</fullName>
    </submittedName>
    <submittedName>
        <fullName evidence="2">Phosphorylated carbohydrates phosphatase</fullName>
        <ecNumber evidence="2">3.1.3.-</ecNumber>
    </submittedName>
</protein>
<proteinExistence type="predicted"/>
<dbReference type="GO" id="GO:0016791">
    <property type="term" value="F:phosphatase activity"/>
    <property type="evidence" value="ECO:0007669"/>
    <property type="project" value="TreeGrafter"/>
</dbReference>
<dbReference type="NCBIfam" id="TIGR01509">
    <property type="entry name" value="HAD-SF-IA-v3"/>
    <property type="match status" value="1"/>
</dbReference>
<accession>A0A6N3ANK0</accession>
<dbReference type="InterPro" id="IPR023214">
    <property type="entry name" value="HAD_sf"/>
</dbReference>
<dbReference type="PRINTS" id="PR00413">
    <property type="entry name" value="HADHALOGNASE"/>
</dbReference>
<dbReference type="RefSeq" id="WP_021643262.1">
    <property type="nucleotide sequence ID" value="NZ_CACRUA010000009.1"/>
</dbReference>
<gene>
    <name evidence="2" type="ORF">CSLFYP84_00890</name>
    <name evidence="1" type="ORF">K5I21_16465</name>
</gene>
<dbReference type="PANTHER" id="PTHR18901:SF38">
    <property type="entry name" value="PSEUDOURIDINE-5'-PHOSPHATASE"/>
    <property type="match status" value="1"/>
</dbReference>
<dbReference type="InterPro" id="IPR023198">
    <property type="entry name" value="PGP-like_dom2"/>
</dbReference>
<dbReference type="SFLD" id="SFLDG01129">
    <property type="entry name" value="C1.5:_HAD__Beta-PGM__Phosphata"/>
    <property type="match status" value="1"/>
</dbReference>
<dbReference type="SUPFAM" id="SSF56784">
    <property type="entry name" value="HAD-like"/>
    <property type="match status" value="1"/>
</dbReference>
<dbReference type="Pfam" id="PF00702">
    <property type="entry name" value="Hydrolase"/>
    <property type="match status" value="1"/>
</dbReference>
<keyword evidence="2" id="KW-0378">Hydrolase</keyword>
<dbReference type="EC" id="3.1.3.-" evidence="2"/>
<dbReference type="Proteomes" id="UP001203136">
    <property type="component" value="Unassembled WGS sequence"/>
</dbReference>
<reference evidence="2" key="1">
    <citation type="submission" date="2019-11" db="EMBL/GenBank/DDBJ databases">
        <authorList>
            <person name="Feng L."/>
        </authorList>
    </citation>
    <scope>NUCLEOTIDE SEQUENCE</scope>
    <source>
        <strain evidence="2">CsymbiosumLFYP84</strain>
    </source>
</reference>
<dbReference type="InterPro" id="IPR036412">
    <property type="entry name" value="HAD-like_sf"/>
</dbReference>
<dbReference type="SFLD" id="SFLDS00003">
    <property type="entry name" value="Haloacid_Dehalogenase"/>
    <property type="match status" value="1"/>
</dbReference>